<evidence type="ECO:0000313" key="1">
    <source>
        <dbReference type="EMBL" id="STP63629.1"/>
    </source>
</evidence>
<dbReference type="AlphaFoldDB" id="A0AAX2KR27"/>
<evidence type="ECO:0008006" key="3">
    <source>
        <dbReference type="Google" id="ProtNLM"/>
    </source>
</evidence>
<dbReference type="EMBL" id="UGIX01000001">
    <property type="protein sequence ID" value="STP63629.1"/>
    <property type="molecule type" value="Genomic_DNA"/>
</dbReference>
<dbReference type="RefSeq" id="WP_002359292.1">
    <property type="nucleotide sequence ID" value="NZ_BLPK01000003.1"/>
</dbReference>
<sequence length="134" mass="15982">MLSEELELKRQKYRRFLNGKFSAYRCWCSFPYYHQLYLNLYEETSEYLVQFLLLDNIFFENEEAVVKLFEGFLEQLVRSYACKIHEDFERKVCIGSDNIEEAIGKLDLMIETPSEKNSEDIQQVKLLLEAVVTI</sequence>
<protein>
    <recommendedName>
        <fullName evidence="3">Sigma-70 family RNA polymerase sigma factor</fullName>
    </recommendedName>
</protein>
<organism evidence="1 2">
    <name type="scientific">Enterococcus faecalis</name>
    <name type="common">Streptococcus faecalis</name>
    <dbReference type="NCBI Taxonomy" id="1351"/>
    <lineage>
        <taxon>Bacteria</taxon>
        <taxon>Bacillati</taxon>
        <taxon>Bacillota</taxon>
        <taxon>Bacilli</taxon>
        <taxon>Lactobacillales</taxon>
        <taxon>Enterococcaceae</taxon>
        <taxon>Enterococcus</taxon>
    </lineage>
</organism>
<evidence type="ECO:0000313" key="2">
    <source>
        <dbReference type="Proteomes" id="UP000254396"/>
    </source>
</evidence>
<comment type="caution">
    <text evidence="1">The sequence shown here is derived from an EMBL/GenBank/DDBJ whole genome shotgun (WGS) entry which is preliminary data.</text>
</comment>
<accession>A0AAX2KR27</accession>
<gene>
    <name evidence="1" type="ORF">NCTC13379_00473</name>
</gene>
<proteinExistence type="predicted"/>
<reference evidence="1 2" key="1">
    <citation type="submission" date="2018-06" db="EMBL/GenBank/DDBJ databases">
        <authorList>
            <consortium name="Pathogen Informatics"/>
            <person name="Doyle S."/>
        </authorList>
    </citation>
    <scope>NUCLEOTIDE SEQUENCE [LARGE SCALE GENOMIC DNA]</scope>
    <source>
        <strain evidence="1 2">NCTC13379</strain>
    </source>
</reference>
<name>A0AAX2KR27_ENTFL</name>
<dbReference type="Proteomes" id="UP000254396">
    <property type="component" value="Unassembled WGS sequence"/>
</dbReference>